<dbReference type="InterPro" id="IPR036852">
    <property type="entry name" value="Peptidase_S8/S53_dom_sf"/>
</dbReference>
<sequence>MKPKITHVVILLGLLQLTACNDSTSSNSSSNGGTVSGYTVTGQISVSANTATDSDVNDVNASTSVSNNSVQTAQSIPNPVILGGYVNVAGAGNAGRSKTNGDTIDTYQVDLRTGQIVNLFIAEPNVAVNDLDLYLLDVNGQVFDASLGEGTKTETLTVRANGRYYIQVVANAGASSYLLNISQNLNTIVSASEEANALVLSDNFEAGNAIVQLNEEYGLQAQSNLHSLGAYTESTDMSRRMLFNFDTDSLTAQSTDSGMTFASDELRDKYATLMRIKALRRQPNISEASPNYYLQSFRLPSDTYYKLQWHYDMINTAQAWDITTGSSSVLVAVIDTGVLVNHPELKGKITQGYDFIKDRTVAGDGDGIDSNPNDVGDSITGGSSFHGSHVAGTIAADTNNSTGVSGVGWQTRIMPLRVLGRGGVGTEYDAEQAVRYAAGLSNDSGTVPTKRADIMNLSLGGRRISSGFQQAVTAARNAGVIVVAAAGNESTSTPSYPAALTGVISVSAVDINKRLASYSNYGSSIDIAAPGGDNTSDVDGDGNPDMILSTVGDDRSGSSNIQYSYGYSSGTSMASPHVSGVIALMKAVYPNMTPQILDGLITSGKLTDDLGATGRDDNYGYGLINAQKAVSAALAAANNSTTDVTAELIATPRSLNFGTNESSTTLTLSNGGTRSLSVSSISNDSGGFLTVTRSSVNNSGLGDYTVTVNRSGLSAGTYSATITIRSSSNTLSIPVIMQVAGQTSSSSGNAGHHYVLLINPDTLTTVKEDRVTASNGVYSYRFTGVQAGTYIVIAGTDSDNDGYICESGEACGGYLTRTNPTELNITGNRSQLNFSTGFNVQYNIIAASLSNVTDEVDIDNNIDTATQGYARLKDYREVSE</sequence>
<keyword evidence="7" id="KW-0732">Signal</keyword>
<feature type="active site" description="Charge relay system" evidence="5">
    <location>
        <position position="335"/>
    </location>
</feature>
<dbReference type="InterPro" id="IPR017309">
    <property type="entry name" value="Pept_S8A_subtilisin_proteobac"/>
</dbReference>
<protein>
    <submittedName>
        <fullName evidence="9">Subtilisin-like serine protease</fullName>
    </submittedName>
</protein>
<dbReference type="InterPro" id="IPR023827">
    <property type="entry name" value="Peptidase_S8_Asp-AS"/>
</dbReference>
<dbReference type="RefSeq" id="WP_002683645.1">
    <property type="nucleotide sequence ID" value="NZ_JH600070.1"/>
</dbReference>
<evidence type="ECO:0000256" key="5">
    <source>
        <dbReference type="PROSITE-ProRule" id="PRU01240"/>
    </source>
</evidence>
<evidence type="ECO:0000259" key="8">
    <source>
        <dbReference type="Pfam" id="PF00082"/>
    </source>
</evidence>
<evidence type="ECO:0000256" key="4">
    <source>
        <dbReference type="ARBA" id="ARBA00022825"/>
    </source>
</evidence>
<dbReference type="CDD" id="cd07496">
    <property type="entry name" value="Peptidases_S8_13"/>
    <property type="match status" value="1"/>
</dbReference>
<dbReference type="PRINTS" id="PR00723">
    <property type="entry name" value="SUBTILISIN"/>
</dbReference>
<evidence type="ECO:0000313" key="9">
    <source>
        <dbReference type="EMBL" id="EIJ41592.1"/>
    </source>
</evidence>
<dbReference type="GO" id="GO:0006508">
    <property type="term" value="P:proteolysis"/>
    <property type="evidence" value="ECO:0007669"/>
    <property type="project" value="UniProtKB-KW"/>
</dbReference>
<dbReference type="InterPro" id="IPR034176">
    <property type="entry name" value="Peptidases_S8_13"/>
</dbReference>
<dbReference type="PROSITE" id="PS00137">
    <property type="entry name" value="SUBTILASE_HIS"/>
    <property type="match status" value="1"/>
</dbReference>
<dbReference type="Pfam" id="PF00082">
    <property type="entry name" value="Peptidase_S8"/>
    <property type="match status" value="1"/>
</dbReference>
<organism evidence="9 10">
    <name type="scientific">Beggiatoa alba B18LD</name>
    <dbReference type="NCBI Taxonomy" id="395493"/>
    <lineage>
        <taxon>Bacteria</taxon>
        <taxon>Pseudomonadati</taxon>
        <taxon>Pseudomonadota</taxon>
        <taxon>Gammaproteobacteria</taxon>
        <taxon>Thiotrichales</taxon>
        <taxon>Thiotrichaceae</taxon>
        <taxon>Beggiatoa</taxon>
    </lineage>
</organism>
<feature type="domain" description="Peptidase S8/S53" evidence="8">
    <location>
        <begin position="327"/>
        <end position="622"/>
    </location>
</feature>
<dbReference type="PIRSF" id="PIRSF037893">
    <property type="entry name" value="Subtilisin_rel_Maqu_2796"/>
    <property type="match status" value="1"/>
</dbReference>
<feature type="chain" id="PRO_5003669449" evidence="7">
    <location>
        <begin position="22"/>
        <end position="880"/>
    </location>
</feature>
<dbReference type="PANTHER" id="PTHR43806">
    <property type="entry name" value="PEPTIDASE S8"/>
    <property type="match status" value="1"/>
</dbReference>
<dbReference type="AlphaFoldDB" id="I3CD99"/>
<evidence type="ECO:0000256" key="6">
    <source>
        <dbReference type="RuleBase" id="RU003355"/>
    </source>
</evidence>
<evidence type="ECO:0000256" key="3">
    <source>
        <dbReference type="ARBA" id="ARBA00022801"/>
    </source>
</evidence>
<feature type="active site" description="Charge relay system" evidence="5">
    <location>
        <position position="386"/>
    </location>
</feature>
<dbReference type="Gene3D" id="2.60.120.380">
    <property type="match status" value="1"/>
</dbReference>
<comment type="similarity">
    <text evidence="1 5 6">Belongs to the peptidase S8 family.</text>
</comment>
<feature type="signal peptide" evidence="7">
    <location>
        <begin position="1"/>
        <end position="21"/>
    </location>
</feature>
<feature type="active site" description="Charge relay system" evidence="5">
    <location>
        <position position="572"/>
    </location>
</feature>
<evidence type="ECO:0000313" key="10">
    <source>
        <dbReference type="Proteomes" id="UP000005744"/>
    </source>
</evidence>
<dbReference type="OrthoDB" id="9790784at2"/>
<dbReference type="eggNOG" id="COG1404">
    <property type="taxonomic scope" value="Bacteria"/>
</dbReference>
<dbReference type="InterPro" id="IPR050131">
    <property type="entry name" value="Peptidase_S8_subtilisin-like"/>
</dbReference>
<keyword evidence="3 5" id="KW-0378">Hydrolase</keyword>
<dbReference type="InterPro" id="IPR000209">
    <property type="entry name" value="Peptidase_S8/S53_dom"/>
</dbReference>
<dbReference type="SUPFAM" id="SSF89260">
    <property type="entry name" value="Collagen-binding domain"/>
    <property type="match status" value="1"/>
</dbReference>
<keyword evidence="4 5" id="KW-0720">Serine protease</keyword>
<dbReference type="STRING" id="395493.BegalDRAFT_0680"/>
<gene>
    <name evidence="9" type="ORF">BegalDRAFT_0680</name>
</gene>
<dbReference type="HOGENOM" id="CLU_011263_8_0_6"/>
<accession>I3CD99</accession>
<dbReference type="InterPro" id="IPR015500">
    <property type="entry name" value="Peptidase_S8_subtilisin-rel"/>
</dbReference>
<dbReference type="PANTHER" id="PTHR43806:SF11">
    <property type="entry name" value="CEREVISIN-RELATED"/>
    <property type="match status" value="1"/>
</dbReference>
<reference evidence="9 10" key="1">
    <citation type="submission" date="2011-11" db="EMBL/GenBank/DDBJ databases">
        <title>Improved High-Quality Draft sequence of Beggiatoa alba B18lD.</title>
        <authorList>
            <consortium name="US DOE Joint Genome Institute"/>
            <person name="Lucas S."/>
            <person name="Han J."/>
            <person name="Lapidus A."/>
            <person name="Cheng J.-F."/>
            <person name="Goodwin L."/>
            <person name="Pitluck S."/>
            <person name="Peters L."/>
            <person name="Mikhailova N."/>
            <person name="Held B."/>
            <person name="Detter J.C."/>
            <person name="Han C."/>
            <person name="Tapia R."/>
            <person name="Land M."/>
            <person name="Hauser L."/>
            <person name="Kyrpides N."/>
            <person name="Ivanova N."/>
            <person name="Pagani I."/>
            <person name="Samuel K."/>
            <person name="Teske A."/>
            <person name="Mueller J."/>
            <person name="Woyke T."/>
        </authorList>
    </citation>
    <scope>NUCLEOTIDE SEQUENCE [LARGE SCALE GENOMIC DNA]</scope>
    <source>
        <strain evidence="9 10">B18LD</strain>
    </source>
</reference>
<dbReference type="SUPFAM" id="SSF52743">
    <property type="entry name" value="Subtilisin-like"/>
    <property type="match status" value="1"/>
</dbReference>
<dbReference type="InterPro" id="IPR023828">
    <property type="entry name" value="Peptidase_S8_Ser-AS"/>
</dbReference>
<dbReference type="GO" id="GO:0004252">
    <property type="term" value="F:serine-type endopeptidase activity"/>
    <property type="evidence" value="ECO:0007669"/>
    <property type="project" value="UniProtKB-UniRule"/>
</dbReference>
<keyword evidence="10" id="KW-1185">Reference proteome</keyword>
<name>I3CD99_9GAMM</name>
<dbReference type="PROSITE" id="PS00138">
    <property type="entry name" value="SUBTILASE_SER"/>
    <property type="match status" value="1"/>
</dbReference>
<dbReference type="EMBL" id="JH600070">
    <property type="protein sequence ID" value="EIJ41592.1"/>
    <property type="molecule type" value="Genomic_DNA"/>
</dbReference>
<keyword evidence="2 5" id="KW-0645">Protease</keyword>
<evidence type="ECO:0000256" key="2">
    <source>
        <dbReference type="ARBA" id="ARBA00022670"/>
    </source>
</evidence>
<proteinExistence type="inferred from homology"/>
<dbReference type="PROSITE" id="PS00136">
    <property type="entry name" value="SUBTILASE_ASP"/>
    <property type="match status" value="1"/>
</dbReference>
<evidence type="ECO:0000256" key="7">
    <source>
        <dbReference type="SAM" id="SignalP"/>
    </source>
</evidence>
<evidence type="ECO:0000256" key="1">
    <source>
        <dbReference type="ARBA" id="ARBA00011073"/>
    </source>
</evidence>
<dbReference type="PROSITE" id="PS51892">
    <property type="entry name" value="SUBTILASE"/>
    <property type="match status" value="1"/>
</dbReference>
<dbReference type="Gene3D" id="3.40.50.200">
    <property type="entry name" value="Peptidase S8/S53 domain"/>
    <property type="match status" value="1"/>
</dbReference>
<dbReference type="Proteomes" id="UP000005744">
    <property type="component" value="Unassembled WGS sequence"/>
</dbReference>
<dbReference type="InterPro" id="IPR022398">
    <property type="entry name" value="Peptidase_S8_His-AS"/>
</dbReference>